<evidence type="ECO:0000313" key="1">
    <source>
        <dbReference type="EMBL" id="GGC69229.1"/>
    </source>
</evidence>
<gene>
    <name evidence="1" type="ORF">GCM10010994_29720</name>
</gene>
<keyword evidence="2" id="KW-1185">Reference proteome</keyword>
<dbReference type="InterPro" id="IPR027417">
    <property type="entry name" value="P-loop_NTPase"/>
</dbReference>
<dbReference type="Gene3D" id="3.40.50.300">
    <property type="entry name" value="P-loop containing nucleotide triphosphate hydrolases"/>
    <property type="match status" value="1"/>
</dbReference>
<sequence>MTLPWPVDARLELDDFLVGEANAQALELVMRWPDWPEPVLRLAGPPGVGKSHLAAIFAKHAGATRLAGVELDADAVLGLDAARPLVVDPCDRGLADEHALFHLLNRIRANRGSALLVGALAPQHWGLETADLVSRLRLSPVVEIAAPDDAMFKAILVKLFHDRQLVVDAAVVDYLALRLERSVARAREIVGLLDGQALSLGRRITRPMAAEVLRLAGSIGAIESEGGDGE</sequence>
<reference evidence="1" key="2">
    <citation type="submission" date="2020-09" db="EMBL/GenBank/DDBJ databases">
        <authorList>
            <person name="Sun Q."/>
            <person name="Zhou Y."/>
        </authorList>
    </citation>
    <scope>NUCLEOTIDE SEQUENCE</scope>
    <source>
        <strain evidence="1">CGMCC 1.12919</strain>
    </source>
</reference>
<name>A0A916XGP3_9HYPH</name>
<dbReference type="Proteomes" id="UP000637002">
    <property type="component" value="Unassembled WGS sequence"/>
</dbReference>
<dbReference type="AlphaFoldDB" id="A0A916XGP3"/>
<dbReference type="GO" id="GO:0003688">
    <property type="term" value="F:DNA replication origin binding"/>
    <property type="evidence" value="ECO:0007669"/>
    <property type="project" value="TreeGrafter"/>
</dbReference>
<dbReference type="PANTHER" id="PTHR30050:SF5">
    <property type="entry name" value="DNAA REGULATORY INACTIVATOR HDA"/>
    <property type="match status" value="1"/>
</dbReference>
<comment type="caution">
    <text evidence="1">The sequence shown here is derived from an EMBL/GenBank/DDBJ whole genome shotgun (WGS) entry which is preliminary data.</text>
</comment>
<dbReference type="PANTHER" id="PTHR30050">
    <property type="entry name" value="CHROMOSOMAL REPLICATION INITIATOR PROTEIN DNAA"/>
    <property type="match status" value="1"/>
</dbReference>
<dbReference type="Gene3D" id="1.10.8.60">
    <property type="match status" value="1"/>
</dbReference>
<accession>A0A916XGP3</accession>
<protein>
    <submittedName>
        <fullName evidence="1">Chromosomal replication initiator protein DnaA</fullName>
    </submittedName>
</protein>
<evidence type="ECO:0000313" key="2">
    <source>
        <dbReference type="Proteomes" id="UP000637002"/>
    </source>
</evidence>
<dbReference type="EMBL" id="BMGG01000005">
    <property type="protein sequence ID" value="GGC69229.1"/>
    <property type="molecule type" value="Genomic_DNA"/>
</dbReference>
<dbReference type="SUPFAM" id="SSF52540">
    <property type="entry name" value="P-loop containing nucleoside triphosphate hydrolases"/>
    <property type="match status" value="1"/>
</dbReference>
<reference evidence="1" key="1">
    <citation type="journal article" date="2014" name="Int. J. Syst. Evol. Microbiol.">
        <title>Complete genome sequence of Corynebacterium casei LMG S-19264T (=DSM 44701T), isolated from a smear-ripened cheese.</title>
        <authorList>
            <consortium name="US DOE Joint Genome Institute (JGI-PGF)"/>
            <person name="Walter F."/>
            <person name="Albersmeier A."/>
            <person name="Kalinowski J."/>
            <person name="Ruckert C."/>
        </authorList>
    </citation>
    <scope>NUCLEOTIDE SEQUENCE</scope>
    <source>
        <strain evidence="1">CGMCC 1.12919</strain>
    </source>
</reference>
<proteinExistence type="predicted"/>
<dbReference type="GO" id="GO:0005886">
    <property type="term" value="C:plasma membrane"/>
    <property type="evidence" value="ECO:0007669"/>
    <property type="project" value="TreeGrafter"/>
</dbReference>
<dbReference type="GO" id="GO:0006270">
    <property type="term" value="P:DNA replication initiation"/>
    <property type="evidence" value="ECO:0007669"/>
    <property type="project" value="TreeGrafter"/>
</dbReference>
<organism evidence="1 2">
    <name type="scientific">Chelatococcus reniformis</name>
    <dbReference type="NCBI Taxonomy" id="1494448"/>
    <lineage>
        <taxon>Bacteria</taxon>
        <taxon>Pseudomonadati</taxon>
        <taxon>Pseudomonadota</taxon>
        <taxon>Alphaproteobacteria</taxon>
        <taxon>Hyphomicrobiales</taxon>
        <taxon>Chelatococcaceae</taxon>
        <taxon>Chelatococcus</taxon>
    </lineage>
</organism>